<dbReference type="PANTHER" id="PTHR42961">
    <property type="entry name" value="IRON-SULFUR PROTEIN NUBPL"/>
    <property type="match status" value="1"/>
</dbReference>
<dbReference type="Gene3D" id="3.30.300.130">
    <property type="entry name" value="Fe-S cluster assembly (FSCA)"/>
    <property type="match status" value="1"/>
</dbReference>
<dbReference type="Pfam" id="PF10609">
    <property type="entry name" value="ParA"/>
    <property type="match status" value="2"/>
</dbReference>
<keyword evidence="10" id="KW-1185">Reference proteome</keyword>
<evidence type="ECO:0000313" key="10">
    <source>
        <dbReference type="Proteomes" id="UP000095192"/>
    </source>
</evidence>
<dbReference type="GO" id="GO:0051539">
    <property type="term" value="F:4 iron, 4 sulfur cluster binding"/>
    <property type="evidence" value="ECO:0007669"/>
    <property type="project" value="TreeGrafter"/>
</dbReference>
<feature type="domain" description="Gamma-butyrobetaine hydroxylase-like N-terminal" evidence="8">
    <location>
        <begin position="514"/>
        <end position="572"/>
    </location>
</feature>
<evidence type="ECO:0000256" key="4">
    <source>
        <dbReference type="ARBA" id="ARBA00023004"/>
    </source>
</evidence>
<dbReference type="VEuPathDB" id="ToxoDB:cyc_01416"/>
<evidence type="ECO:0000256" key="6">
    <source>
        <dbReference type="ARBA" id="ARBA00024036"/>
    </source>
</evidence>
<dbReference type="InParanoid" id="A0A1D3D8T3"/>
<dbReference type="InterPro" id="IPR019591">
    <property type="entry name" value="Mrp/NBP35_ATP-bd"/>
</dbReference>
<dbReference type="Proteomes" id="UP000095192">
    <property type="component" value="Unassembled WGS sequence"/>
</dbReference>
<dbReference type="PROSITE" id="PS01215">
    <property type="entry name" value="MRP"/>
    <property type="match status" value="1"/>
</dbReference>
<feature type="domain" description="MIP18 family-like" evidence="7">
    <location>
        <begin position="51"/>
        <end position="125"/>
    </location>
</feature>
<dbReference type="GO" id="GO:0005524">
    <property type="term" value="F:ATP binding"/>
    <property type="evidence" value="ECO:0007669"/>
    <property type="project" value="UniProtKB-KW"/>
</dbReference>
<dbReference type="GO" id="GO:0140663">
    <property type="term" value="F:ATP-dependent FeS chaperone activity"/>
    <property type="evidence" value="ECO:0007669"/>
    <property type="project" value="InterPro"/>
</dbReference>
<evidence type="ECO:0000259" key="7">
    <source>
        <dbReference type="Pfam" id="PF01883"/>
    </source>
</evidence>
<dbReference type="InterPro" id="IPR002744">
    <property type="entry name" value="MIP18-like"/>
</dbReference>
<dbReference type="InterPro" id="IPR038492">
    <property type="entry name" value="GBBH-like_N_sf"/>
</dbReference>
<keyword evidence="3" id="KW-0067">ATP-binding</keyword>
<name>A0A1D3D8T3_9EIME</name>
<gene>
    <name evidence="9" type="ORF">cyc_01416</name>
</gene>
<evidence type="ECO:0000256" key="2">
    <source>
        <dbReference type="ARBA" id="ARBA00022741"/>
    </source>
</evidence>
<sequence>MDPELLDAEFILYQGSTALAQQVKQGASDSCCVDDMHAEAPSRSPVLHIHQEVLEQLRQVKDPDIGRDIVALGFVSDLEIGKEEVGGRNVQFCLRLTTPACPFKGHIRDEAEAAVRRLPWVKEVRISLDSMVDIRAASAGRPSNLRQVGFVVGVASCKGGSGKSTIALSLALMLRKNGARVGLLDADIYGPSLPTLLTMEEARVRFDVDGESNGGEEVDAAAQHNTTHSLQGRPATGAVRRTRIEYEGSHAKEPLKANAEQAQRSAATKEANLSMLPLMVSGIKCMSYGFIAKENEQGYSALRGPFVSSVVEQLLTGTRWGALDYLVVDLPPGTGDIHITLTQQQVPLDGCVVVTTPQALSLVDAQRGIMMLKSLSIPILSVVCNMAYFTCDSCEKRHELYGVPGATQQLAELSAARQLLVLPFDSRLNSISFAGSPQPDARDSFVDRLGPEDPVWSAIRSLADRVACELSTRHFGTLKPQPSVTADGTAVLVSLVRPERALLGEGNPVMVNEVFEISGDILRQRCKCRECTSRGLEGQRLRTSERDVVIVKLVEAAVDEVAIIWEDGHESHFLLRDLVDLCRQLRLASAADDVCTATICSFGMLTDIAYEHVSKALSRDPLQPLRAPAASASVHHSTIFLDVPQGRKVVPQVEDFRLLGNPVSQIACKANPFSRSCKHGCSLGSIAAYTCVEASCHSMESGGYNKQSTLLLLGITFQSMPPSTY</sequence>
<dbReference type="PANTHER" id="PTHR42961:SF2">
    <property type="entry name" value="IRON-SULFUR PROTEIN NUBPL"/>
    <property type="match status" value="1"/>
</dbReference>
<dbReference type="Pfam" id="PF01883">
    <property type="entry name" value="FeS_assembly_P"/>
    <property type="match status" value="1"/>
</dbReference>
<dbReference type="InterPro" id="IPR034904">
    <property type="entry name" value="FSCA_dom_sf"/>
</dbReference>
<dbReference type="EMBL" id="JROU02000266">
    <property type="protein sequence ID" value="OEH79813.1"/>
    <property type="molecule type" value="Genomic_DNA"/>
</dbReference>
<dbReference type="InterPro" id="IPR027417">
    <property type="entry name" value="P-loop_NTPase"/>
</dbReference>
<dbReference type="AlphaFoldDB" id="A0A1D3D8T3"/>
<dbReference type="GO" id="GO:0016226">
    <property type="term" value="P:iron-sulfur cluster assembly"/>
    <property type="evidence" value="ECO:0007669"/>
    <property type="project" value="InterPro"/>
</dbReference>
<accession>A0A1D3D8T3</accession>
<dbReference type="CDD" id="cd02037">
    <property type="entry name" value="Mrp_NBP35"/>
    <property type="match status" value="1"/>
</dbReference>
<evidence type="ECO:0000256" key="1">
    <source>
        <dbReference type="ARBA" id="ARBA00022723"/>
    </source>
</evidence>
<comment type="similarity">
    <text evidence="6">Belongs to the Mrp/NBP35 ATP-binding proteins family.</text>
</comment>
<dbReference type="Gene3D" id="3.30.2020.30">
    <property type="match status" value="1"/>
</dbReference>
<keyword evidence="1" id="KW-0479">Metal-binding</keyword>
<evidence type="ECO:0000259" key="8">
    <source>
        <dbReference type="Pfam" id="PF06155"/>
    </source>
</evidence>
<reference evidence="9 10" key="1">
    <citation type="journal article" date="2016" name="BMC Genomics">
        <title>Comparative genomics reveals Cyclospora cayetanensis possesses coccidia-like metabolism and invasion components but unique surface antigens.</title>
        <authorList>
            <person name="Liu S."/>
            <person name="Wang L."/>
            <person name="Zheng H."/>
            <person name="Xu Z."/>
            <person name="Roellig D.M."/>
            <person name="Li N."/>
            <person name="Frace M.A."/>
            <person name="Tang K."/>
            <person name="Arrowood M.J."/>
            <person name="Moss D.M."/>
            <person name="Zhang L."/>
            <person name="Feng Y."/>
            <person name="Xiao L."/>
        </authorList>
    </citation>
    <scope>NUCLEOTIDE SEQUENCE [LARGE SCALE GENOMIC DNA]</scope>
    <source>
        <strain evidence="9 10">CHN_HEN01</strain>
    </source>
</reference>
<evidence type="ECO:0000256" key="5">
    <source>
        <dbReference type="ARBA" id="ARBA00023014"/>
    </source>
</evidence>
<dbReference type="InterPro" id="IPR000808">
    <property type="entry name" value="Mrp-like_CS"/>
</dbReference>
<protein>
    <submittedName>
        <fullName evidence="9">MRP protein</fullName>
    </submittedName>
</protein>
<dbReference type="GO" id="GO:0046872">
    <property type="term" value="F:metal ion binding"/>
    <property type="evidence" value="ECO:0007669"/>
    <property type="project" value="UniProtKB-KW"/>
</dbReference>
<dbReference type="SUPFAM" id="SSF52540">
    <property type="entry name" value="P-loop containing nucleoside triphosphate hydrolases"/>
    <property type="match status" value="1"/>
</dbReference>
<dbReference type="Pfam" id="PF06155">
    <property type="entry name" value="GBBH-like_N"/>
    <property type="match status" value="1"/>
</dbReference>
<organism evidence="9 10">
    <name type="scientific">Cyclospora cayetanensis</name>
    <dbReference type="NCBI Taxonomy" id="88456"/>
    <lineage>
        <taxon>Eukaryota</taxon>
        <taxon>Sar</taxon>
        <taxon>Alveolata</taxon>
        <taxon>Apicomplexa</taxon>
        <taxon>Conoidasida</taxon>
        <taxon>Coccidia</taxon>
        <taxon>Eucoccidiorida</taxon>
        <taxon>Eimeriorina</taxon>
        <taxon>Eimeriidae</taxon>
        <taxon>Cyclospora</taxon>
    </lineage>
</organism>
<comment type="caution">
    <text evidence="9">The sequence shown here is derived from an EMBL/GenBank/DDBJ whole genome shotgun (WGS) entry which is preliminary data.</text>
</comment>
<evidence type="ECO:0000313" key="9">
    <source>
        <dbReference type="EMBL" id="OEH79813.1"/>
    </source>
</evidence>
<dbReference type="HAMAP" id="MF_02040">
    <property type="entry name" value="Mrp_NBP35"/>
    <property type="match status" value="1"/>
</dbReference>
<proteinExistence type="inferred from homology"/>
<keyword evidence="2" id="KW-0547">Nucleotide-binding</keyword>
<dbReference type="InterPro" id="IPR010376">
    <property type="entry name" value="GBBH-like_N"/>
</dbReference>
<dbReference type="SUPFAM" id="SSF117916">
    <property type="entry name" value="Fe-S cluster assembly (FSCA) domain-like"/>
    <property type="match status" value="1"/>
</dbReference>
<dbReference type="Gene3D" id="3.40.50.300">
    <property type="entry name" value="P-loop containing nucleotide triphosphate hydrolases"/>
    <property type="match status" value="1"/>
</dbReference>
<dbReference type="FunCoup" id="A0A1D3D8T3">
    <property type="interactions" value="21"/>
</dbReference>
<dbReference type="VEuPathDB" id="ToxoDB:LOC34618430"/>
<evidence type="ECO:0000256" key="3">
    <source>
        <dbReference type="ARBA" id="ARBA00022840"/>
    </source>
</evidence>
<keyword evidence="5" id="KW-0411">Iron-sulfur</keyword>
<dbReference type="InterPro" id="IPR044304">
    <property type="entry name" value="NUBPL-like"/>
</dbReference>
<keyword evidence="4" id="KW-0408">Iron</keyword>
<dbReference type="InterPro" id="IPR033756">
    <property type="entry name" value="YlxH/NBP35"/>
</dbReference>